<feature type="domain" description="Rhodanese" evidence="5">
    <location>
        <begin position="25"/>
        <end position="144"/>
    </location>
</feature>
<evidence type="ECO:0000313" key="6">
    <source>
        <dbReference type="EMBL" id="KAJ1173684.1"/>
    </source>
</evidence>
<sequence>MANQVLLRTLVSAKWLSDAVRSTQLGSPLRILDASWYLPKTKRDARKEFKQRHIPGALFFDIDACAERATPYDHMLPTEEDFAEYVGNLGISNNCHVVVYDGSDLGSFSAPRVWWMFRIFGHRDVSLLNGGLKNWLLEGFPVTSGMRRPTPTEFTAKLDHSQVKTHEEMVDNMETHAFQVVDARSEGRFRGLEPEPREGIEPGHMPGGVVNIPFYSFLTESGHMKAPEQLRQMFEEKRIDLSRPLVASCGSGVTACHVTLASFLCGKEDTAIYDGSWVEWYMRARPEDVVSEGRGKTV</sequence>
<evidence type="ECO:0000256" key="4">
    <source>
        <dbReference type="ARBA" id="ARBA00023128"/>
    </source>
</evidence>
<evidence type="ECO:0000313" key="7">
    <source>
        <dbReference type="Proteomes" id="UP001066276"/>
    </source>
</evidence>
<dbReference type="FunFam" id="3.40.250.10:FF:000008">
    <property type="entry name" value="Sulfurtransferase"/>
    <property type="match status" value="1"/>
</dbReference>
<keyword evidence="2" id="KW-0808">Transferase</keyword>
<dbReference type="SUPFAM" id="SSF52821">
    <property type="entry name" value="Rhodanese/Cell cycle control phosphatase"/>
    <property type="match status" value="2"/>
</dbReference>
<dbReference type="PANTHER" id="PTHR11364:SF25">
    <property type="entry name" value="3-MERCAPTOPYRUVATE SULFURTRANSFERASE"/>
    <property type="match status" value="1"/>
</dbReference>
<dbReference type="PROSITE" id="PS00380">
    <property type="entry name" value="RHODANESE_1"/>
    <property type="match status" value="1"/>
</dbReference>
<dbReference type="AlphaFoldDB" id="A0AAV7TBJ4"/>
<dbReference type="SMART" id="SM00450">
    <property type="entry name" value="RHOD"/>
    <property type="match status" value="2"/>
</dbReference>
<name>A0AAV7TBJ4_PLEWA</name>
<dbReference type="Proteomes" id="UP001066276">
    <property type="component" value="Chromosome 4_1"/>
</dbReference>
<dbReference type="PROSITE" id="PS50206">
    <property type="entry name" value="RHODANESE_3"/>
    <property type="match status" value="2"/>
</dbReference>
<comment type="caution">
    <text evidence="6">The sequence shown here is derived from an EMBL/GenBank/DDBJ whole genome shotgun (WGS) entry which is preliminary data.</text>
</comment>
<evidence type="ECO:0000256" key="1">
    <source>
        <dbReference type="ARBA" id="ARBA00004173"/>
    </source>
</evidence>
<accession>A0AAV7TBJ4</accession>
<dbReference type="InterPro" id="IPR001763">
    <property type="entry name" value="Rhodanese-like_dom"/>
</dbReference>
<keyword evidence="3" id="KW-0677">Repeat</keyword>
<dbReference type="InterPro" id="IPR036873">
    <property type="entry name" value="Rhodanese-like_dom_sf"/>
</dbReference>
<comment type="subcellular location">
    <subcellularLocation>
        <location evidence="1">Mitochondrion</location>
    </subcellularLocation>
</comment>
<keyword evidence="4" id="KW-0496">Mitochondrion</keyword>
<reference evidence="6" key="1">
    <citation type="journal article" date="2022" name="bioRxiv">
        <title>Sequencing and chromosome-scale assembly of the giantPleurodeles waltlgenome.</title>
        <authorList>
            <person name="Brown T."/>
            <person name="Elewa A."/>
            <person name="Iarovenko S."/>
            <person name="Subramanian E."/>
            <person name="Araus A.J."/>
            <person name="Petzold A."/>
            <person name="Susuki M."/>
            <person name="Suzuki K.-i.T."/>
            <person name="Hayashi T."/>
            <person name="Toyoda A."/>
            <person name="Oliveira C."/>
            <person name="Osipova E."/>
            <person name="Leigh N.D."/>
            <person name="Simon A."/>
            <person name="Yun M.H."/>
        </authorList>
    </citation>
    <scope>NUCLEOTIDE SEQUENCE</scope>
    <source>
        <strain evidence="6">20211129_DDA</strain>
        <tissue evidence="6">Liver</tissue>
    </source>
</reference>
<dbReference type="InterPro" id="IPR045078">
    <property type="entry name" value="TST/MPST-like"/>
</dbReference>
<organism evidence="6 7">
    <name type="scientific">Pleurodeles waltl</name>
    <name type="common">Iberian ribbed newt</name>
    <dbReference type="NCBI Taxonomy" id="8319"/>
    <lineage>
        <taxon>Eukaryota</taxon>
        <taxon>Metazoa</taxon>
        <taxon>Chordata</taxon>
        <taxon>Craniata</taxon>
        <taxon>Vertebrata</taxon>
        <taxon>Euteleostomi</taxon>
        <taxon>Amphibia</taxon>
        <taxon>Batrachia</taxon>
        <taxon>Caudata</taxon>
        <taxon>Salamandroidea</taxon>
        <taxon>Salamandridae</taxon>
        <taxon>Pleurodelinae</taxon>
        <taxon>Pleurodeles</taxon>
    </lineage>
</organism>
<dbReference type="InterPro" id="IPR001307">
    <property type="entry name" value="Thiosulphate_STrfase_CS"/>
</dbReference>
<evidence type="ECO:0000256" key="2">
    <source>
        <dbReference type="ARBA" id="ARBA00022679"/>
    </source>
</evidence>
<dbReference type="CDD" id="cd01448">
    <property type="entry name" value="TST_Repeat_1"/>
    <property type="match status" value="1"/>
</dbReference>
<dbReference type="FunFam" id="3.40.250.10:FF:000001">
    <property type="entry name" value="Sulfurtransferase"/>
    <property type="match status" value="1"/>
</dbReference>
<dbReference type="CDD" id="cd01449">
    <property type="entry name" value="TST_Repeat_2"/>
    <property type="match status" value="1"/>
</dbReference>
<dbReference type="PANTHER" id="PTHR11364">
    <property type="entry name" value="THIOSULFATE SULFERTANSFERASE"/>
    <property type="match status" value="1"/>
</dbReference>
<dbReference type="GO" id="GO:0005739">
    <property type="term" value="C:mitochondrion"/>
    <property type="evidence" value="ECO:0007669"/>
    <property type="project" value="UniProtKB-SubCell"/>
</dbReference>
<dbReference type="Gene3D" id="3.40.250.10">
    <property type="entry name" value="Rhodanese-like domain"/>
    <property type="match status" value="2"/>
</dbReference>
<evidence type="ECO:0000259" key="5">
    <source>
        <dbReference type="PROSITE" id="PS50206"/>
    </source>
</evidence>
<keyword evidence="7" id="KW-1185">Reference proteome</keyword>
<proteinExistence type="predicted"/>
<dbReference type="GO" id="GO:0004792">
    <property type="term" value="F:thiosulfate-cyanide sulfurtransferase activity"/>
    <property type="evidence" value="ECO:0007669"/>
    <property type="project" value="InterPro"/>
</dbReference>
<feature type="domain" description="Rhodanese" evidence="5">
    <location>
        <begin position="174"/>
        <end position="289"/>
    </location>
</feature>
<dbReference type="Pfam" id="PF00581">
    <property type="entry name" value="Rhodanese"/>
    <property type="match status" value="2"/>
</dbReference>
<evidence type="ECO:0000256" key="3">
    <source>
        <dbReference type="ARBA" id="ARBA00022737"/>
    </source>
</evidence>
<protein>
    <recommendedName>
        <fullName evidence="5">Rhodanese domain-containing protein</fullName>
    </recommendedName>
</protein>
<dbReference type="EMBL" id="JANPWB010000007">
    <property type="protein sequence ID" value="KAJ1173684.1"/>
    <property type="molecule type" value="Genomic_DNA"/>
</dbReference>
<gene>
    <name evidence="6" type="ORF">NDU88_005510</name>
</gene>